<evidence type="ECO:0000256" key="2">
    <source>
        <dbReference type="ARBA" id="ARBA00022801"/>
    </source>
</evidence>
<dbReference type="KEGG" id="gla:GL50803_0016887"/>
<dbReference type="EMBL" id="AACB03000004">
    <property type="protein sequence ID" value="KAE8302207.1"/>
    <property type="molecule type" value="Genomic_DNA"/>
</dbReference>
<evidence type="ECO:0000313" key="11">
    <source>
        <dbReference type="Proteomes" id="UP000001548"/>
    </source>
</evidence>
<feature type="compositionally biased region" description="Basic and acidic residues" evidence="9">
    <location>
        <begin position="508"/>
        <end position="521"/>
    </location>
</feature>
<evidence type="ECO:0000256" key="5">
    <source>
        <dbReference type="ARBA" id="ARBA00022884"/>
    </source>
</evidence>
<evidence type="ECO:0000256" key="6">
    <source>
        <dbReference type="ARBA" id="ARBA00024357"/>
    </source>
</evidence>
<gene>
    <name evidence="10" type="ORF">GL50803_0016887</name>
</gene>
<dbReference type="GO" id="GO:0003723">
    <property type="term" value="F:RNA binding"/>
    <property type="evidence" value="ECO:0007669"/>
    <property type="project" value="UniProtKB-UniRule"/>
</dbReference>
<dbReference type="Pfam" id="PF00271">
    <property type="entry name" value="Helicase_C"/>
    <property type="match status" value="1"/>
</dbReference>
<dbReference type="GO" id="GO:0005730">
    <property type="term" value="C:nucleolus"/>
    <property type="evidence" value="ECO:0000318"/>
    <property type="project" value="GO_Central"/>
</dbReference>
<dbReference type="InterPro" id="IPR011545">
    <property type="entry name" value="DEAD/DEAH_box_helicase_dom"/>
</dbReference>
<dbReference type="RefSeq" id="XP_001707147.1">
    <property type="nucleotide sequence ID" value="XM_001707095.1"/>
</dbReference>
<dbReference type="InterPro" id="IPR044742">
    <property type="entry name" value="DEAD/DEAH_RhlB"/>
</dbReference>
<protein>
    <recommendedName>
        <fullName evidence="8">ATP-dependent RNA helicase</fullName>
        <ecNumber evidence="8">3.6.4.13</ecNumber>
    </recommendedName>
</protein>
<dbReference type="GeneID" id="5700042"/>
<dbReference type="CDD" id="cd00268">
    <property type="entry name" value="DEADc"/>
    <property type="match status" value="1"/>
</dbReference>
<dbReference type="EC" id="3.6.4.13" evidence="8"/>
<proteinExistence type="inferred from homology"/>
<dbReference type="AlphaFoldDB" id="A8BG90"/>
<dbReference type="InterPro" id="IPR014014">
    <property type="entry name" value="RNA_helicase_DEAD_Q_motif"/>
</dbReference>
<evidence type="ECO:0000256" key="4">
    <source>
        <dbReference type="ARBA" id="ARBA00022840"/>
    </source>
</evidence>
<evidence type="ECO:0000256" key="9">
    <source>
        <dbReference type="SAM" id="MobiDB-lite"/>
    </source>
</evidence>
<dbReference type="PROSITE" id="PS51194">
    <property type="entry name" value="HELICASE_CTER"/>
    <property type="match status" value="1"/>
</dbReference>
<dbReference type="GO" id="GO:0016787">
    <property type="term" value="F:hydrolase activity"/>
    <property type="evidence" value="ECO:0007669"/>
    <property type="project" value="UniProtKB-KW"/>
</dbReference>
<dbReference type="PANTHER" id="PTHR24031">
    <property type="entry name" value="RNA HELICASE"/>
    <property type="match status" value="1"/>
</dbReference>
<evidence type="ECO:0000256" key="8">
    <source>
        <dbReference type="RuleBase" id="RU365068"/>
    </source>
</evidence>
<dbReference type="SMR" id="A8BG90"/>
<keyword evidence="1 8" id="KW-0547">Nucleotide-binding</keyword>
<dbReference type="SUPFAM" id="SSF52540">
    <property type="entry name" value="P-loop containing nucleoside triphosphate hydrolases"/>
    <property type="match status" value="1"/>
</dbReference>
<dbReference type="Pfam" id="PF13959">
    <property type="entry name" value="CTE_SPB4"/>
    <property type="match status" value="1"/>
</dbReference>
<dbReference type="Proteomes" id="UP000001548">
    <property type="component" value="Unassembled WGS sequence"/>
</dbReference>
<dbReference type="InterPro" id="IPR027417">
    <property type="entry name" value="P-loop_NTPase"/>
</dbReference>
<dbReference type="GO" id="GO:0000463">
    <property type="term" value="P:maturation of LSU-rRNA from tricistronic rRNA transcript (SSU-rRNA, 5.8S rRNA, LSU-rRNA)"/>
    <property type="evidence" value="ECO:0000318"/>
    <property type="project" value="GO_Central"/>
</dbReference>
<dbReference type="PROSITE" id="PS51192">
    <property type="entry name" value="HELICASE_ATP_BIND_1"/>
    <property type="match status" value="1"/>
</dbReference>
<accession>A8BG90</accession>
<sequence length="547" mass="60676">MPASAPNAPESAEGGDTENAKYQEIMTETPFSETSLSPFLLEAVDAMGHKNMTRIQEASIPVILSGRNMTAKAHTGSGKSLAFLLPAIDLIHKANMKLHHGTGVIVLTPTRELALQLYNVATQLISATNITVGLAIGGTSRQKEANHLCKGASVVIATPGRLCDHLNNTPGFKTDKLFMLILDEADMLLEYGFQQELEAILRMLPGPKLRQVCFFSATMSDKCLEVPHMEVDKETLIRINTDVKSSAATRAHFEQGYIICPPEQRFLLLYTFMKRRSDKKIIVFLSSRDSVEFYYEFLRFIGMASILMLDGGMKQKQRMETYNKFCNAQSGVLLATNVAARGLDLPAIDYVIQFDPPESVESYIHRAGRACRGDTGKKGVGLLFLMSHETKFISFLKAHNVSLFEFEFPADKIINVQAEMENLIATIYYLRRKAQNAYRSFISAYASHHLKKVFNVNKIDLECLGRSFGLTEVPRVDVPGISLYKNMEREAAKAAAKAAAVSAALDARRKGGDKDVNDHISKYGNLGTSDNETETAPREQTTRKVKI</sequence>
<dbReference type="SMART" id="SM00487">
    <property type="entry name" value="DEXDc"/>
    <property type="match status" value="1"/>
</dbReference>
<dbReference type="InterPro" id="IPR001650">
    <property type="entry name" value="Helicase_C-like"/>
</dbReference>
<keyword evidence="4 8" id="KW-0067">ATP-binding</keyword>
<evidence type="ECO:0000256" key="3">
    <source>
        <dbReference type="ARBA" id="ARBA00022806"/>
    </source>
</evidence>
<name>A8BG90_GIAIC</name>
<dbReference type="Gene3D" id="3.40.50.300">
    <property type="entry name" value="P-loop containing nucleotide triphosphate hydrolases"/>
    <property type="match status" value="2"/>
</dbReference>
<dbReference type="SMART" id="SM01178">
    <property type="entry name" value="DUF4217"/>
    <property type="match status" value="1"/>
</dbReference>
<evidence type="ECO:0000256" key="1">
    <source>
        <dbReference type="ARBA" id="ARBA00022741"/>
    </source>
</evidence>
<dbReference type="GO" id="GO:0003724">
    <property type="term" value="F:RNA helicase activity"/>
    <property type="evidence" value="ECO:0007669"/>
    <property type="project" value="UniProtKB-EC"/>
</dbReference>
<dbReference type="CDD" id="cd18787">
    <property type="entry name" value="SF2_C_DEAD"/>
    <property type="match status" value="1"/>
</dbReference>
<comment type="catalytic activity">
    <reaction evidence="7 8">
        <text>ATP + H2O = ADP + phosphate + H(+)</text>
        <dbReference type="Rhea" id="RHEA:13065"/>
        <dbReference type="ChEBI" id="CHEBI:15377"/>
        <dbReference type="ChEBI" id="CHEBI:15378"/>
        <dbReference type="ChEBI" id="CHEBI:30616"/>
        <dbReference type="ChEBI" id="CHEBI:43474"/>
        <dbReference type="ChEBI" id="CHEBI:456216"/>
        <dbReference type="EC" id="3.6.4.13"/>
    </reaction>
</comment>
<evidence type="ECO:0000256" key="7">
    <source>
        <dbReference type="ARBA" id="ARBA00047984"/>
    </source>
</evidence>
<dbReference type="VEuPathDB" id="GiardiaDB:GL50803_16887"/>
<dbReference type="FunCoup" id="A8BG90">
    <property type="interactions" value="247"/>
</dbReference>
<dbReference type="STRING" id="184922.A8BG90"/>
<keyword evidence="2 8" id="KW-0378">Hydrolase</keyword>
<dbReference type="InterPro" id="IPR014001">
    <property type="entry name" value="Helicase_ATP-bd"/>
</dbReference>
<evidence type="ECO:0000313" key="10">
    <source>
        <dbReference type="EMBL" id="KAE8302207.1"/>
    </source>
</evidence>
<dbReference type="OMA" id="LMEFHSQ"/>
<dbReference type="Pfam" id="PF00270">
    <property type="entry name" value="DEAD"/>
    <property type="match status" value="1"/>
</dbReference>
<dbReference type="InterPro" id="IPR025313">
    <property type="entry name" value="SPB4-like_CTE"/>
</dbReference>
<dbReference type="PROSITE" id="PS51195">
    <property type="entry name" value="Q_MOTIF"/>
    <property type="match status" value="1"/>
</dbReference>
<dbReference type="FunFam" id="3.40.50.300:FF:000379">
    <property type="entry name" value="RNA helicase"/>
    <property type="match status" value="1"/>
</dbReference>
<comment type="caution">
    <text evidence="10">The sequence shown here is derived from an EMBL/GenBank/DDBJ whole genome shotgun (WGS) entry which is preliminary data.</text>
</comment>
<keyword evidence="3 8" id="KW-0347">Helicase</keyword>
<keyword evidence="5 8" id="KW-0694">RNA-binding</keyword>
<organism evidence="10 11">
    <name type="scientific">Giardia intestinalis (strain ATCC 50803 / WB clone C6)</name>
    <name type="common">Giardia lamblia</name>
    <dbReference type="NCBI Taxonomy" id="184922"/>
    <lineage>
        <taxon>Eukaryota</taxon>
        <taxon>Metamonada</taxon>
        <taxon>Diplomonadida</taxon>
        <taxon>Hexamitidae</taxon>
        <taxon>Giardiinae</taxon>
        <taxon>Giardia</taxon>
    </lineage>
</organism>
<comment type="domain">
    <text evidence="8">The Q motif is unique to and characteristic of the DEAD box family of RNA helicases and controls ATP binding and hydrolysis.</text>
</comment>
<dbReference type="SMART" id="SM00490">
    <property type="entry name" value="HELICc"/>
    <property type="match status" value="1"/>
</dbReference>
<feature type="compositionally biased region" description="Basic and acidic residues" evidence="9">
    <location>
        <begin position="535"/>
        <end position="547"/>
    </location>
</feature>
<dbReference type="HOGENOM" id="CLU_003041_26_5_1"/>
<keyword evidence="11" id="KW-1185">Reference proteome</keyword>
<reference evidence="10 11" key="1">
    <citation type="journal article" date="2007" name="Science">
        <title>Genomic minimalism in the early diverging intestinal parasite Giardia lamblia.</title>
        <authorList>
            <person name="Morrison H.G."/>
            <person name="McArthur A.G."/>
            <person name="Gillin F.D."/>
            <person name="Aley S.B."/>
            <person name="Adam R.D."/>
            <person name="Olsen G.J."/>
            <person name="Best A.A."/>
            <person name="Cande W.Z."/>
            <person name="Chen F."/>
            <person name="Cipriano M.J."/>
            <person name="Davids B.J."/>
            <person name="Dawson S.C."/>
            <person name="Elmendorf H.G."/>
            <person name="Hehl A.B."/>
            <person name="Holder M.E."/>
            <person name="Huse S.M."/>
            <person name="Kim U.U."/>
            <person name="Lasek-Nesselquist E."/>
            <person name="Manning G."/>
            <person name="Nigam A."/>
            <person name="Nixon J.E."/>
            <person name="Palm D."/>
            <person name="Passamaneck N.E."/>
            <person name="Prabhu A."/>
            <person name="Reich C.I."/>
            <person name="Reiner D.S."/>
            <person name="Samuelson J."/>
            <person name="Svard S.G."/>
            <person name="Sogin M.L."/>
        </authorList>
    </citation>
    <scope>NUCLEOTIDE SEQUENCE [LARGE SCALE GENOMIC DNA]</scope>
    <source>
        <strain evidence="10 11">WB C6</strain>
    </source>
</reference>
<feature type="region of interest" description="Disordered" evidence="9">
    <location>
        <begin position="508"/>
        <end position="547"/>
    </location>
</feature>
<dbReference type="GO" id="GO:0005524">
    <property type="term" value="F:ATP binding"/>
    <property type="evidence" value="ECO:0007669"/>
    <property type="project" value="UniProtKB-UniRule"/>
</dbReference>
<comment type="similarity">
    <text evidence="6">Belongs to the DEAD box helicase family. DDX18/HAS1 subfamily.</text>
</comment>
<comment type="function">
    <text evidence="8">RNA helicase.</text>
</comment>